<evidence type="ECO:0000313" key="6">
    <source>
        <dbReference type="EMBL" id="GJN31306.1"/>
    </source>
</evidence>
<feature type="compositionally biased region" description="Basic and acidic residues" evidence="4">
    <location>
        <begin position="1"/>
        <end position="12"/>
    </location>
</feature>
<dbReference type="AlphaFoldDB" id="A0AAV5FAN4"/>
<dbReference type="Proteomes" id="UP001054889">
    <property type="component" value="Unassembled WGS sequence"/>
</dbReference>
<accession>A0AAV5FAN4</accession>
<dbReference type="GO" id="GO:0006508">
    <property type="term" value="P:proteolysis"/>
    <property type="evidence" value="ECO:0007669"/>
    <property type="project" value="UniProtKB-KW"/>
</dbReference>
<evidence type="ECO:0000256" key="3">
    <source>
        <dbReference type="ARBA" id="ARBA00022801"/>
    </source>
</evidence>
<dbReference type="InterPro" id="IPR032861">
    <property type="entry name" value="TAXi_N"/>
</dbReference>
<proteinExistence type="inferred from homology"/>
<dbReference type="Gene3D" id="2.40.70.10">
    <property type="entry name" value="Acid Proteases"/>
    <property type="match status" value="1"/>
</dbReference>
<evidence type="ECO:0000256" key="4">
    <source>
        <dbReference type="SAM" id="MobiDB-lite"/>
    </source>
</evidence>
<sequence length="222" mass="22887">MAGLHSESRLPEDGGAMGKAGGSTKQAMRQRRMRWPDAGDAGSVAQTNFEVRLKLKDLGFKSRAVYGKIKASSTDYGNRTLATISTANAASGAVRMQLMHIPLLGAGPHGVGHPASCCTSIPHGAAQQPHLDTVPVFDASLSSTFAEVPCGFAVCQDLPAMSCSAGGSSSTNNNQLCVYRYSYGDGSVTIGGLVADTFVFGDGSAVSGMVFGCGLNNTGIFK</sequence>
<comment type="caution">
    <text evidence="6">The sequence shown here is derived from an EMBL/GenBank/DDBJ whole genome shotgun (WGS) entry which is preliminary data.</text>
</comment>
<keyword evidence="2" id="KW-0645">Protease</keyword>
<evidence type="ECO:0000259" key="5">
    <source>
        <dbReference type="Pfam" id="PF14543"/>
    </source>
</evidence>
<feature type="region of interest" description="Disordered" evidence="4">
    <location>
        <begin position="1"/>
        <end position="41"/>
    </location>
</feature>
<dbReference type="InterPro" id="IPR051708">
    <property type="entry name" value="Plant_Aspart_Prot_A1"/>
</dbReference>
<dbReference type="InterPro" id="IPR021109">
    <property type="entry name" value="Peptidase_aspartic_dom_sf"/>
</dbReference>
<keyword evidence="7" id="KW-1185">Reference proteome</keyword>
<dbReference type="GO" id="GO:0008233">
    <property type="term" value="F:peptidase activity"/>
    <property type="evidence" value="ECO:0007669"/>
    <property type="project" value="UniProtKB-KW"/>
</dbReference>
<organism evidence="6 7">
    <name type="scientific">Eleusine coracana subsp. coracana</name>
    <dbReference type="NCBI Taxonomy" id="191504"/>
    <lineage>
        <taxon>Eukaryota</taxon>
        <taxon>Viridiplantae</taxon>
        <taxon>Streptophyta</taxon>
        <taxon>Embryophyta</taxon>
        <taxon>Tracheophyta</taxon>
        <taxon>Spermatophyta</taxon>
        <taxon>Magnoliopsida</taxon>
        <taxon>Liliopsida</taxon>
        <taxon>Poales</taxon>
        <taxon>Poaceae</taxon>
        <taxon>PACMAD clade</taxon>
        <taxon>Chloridoideae</taxon>
        <taxon>Cynodonteae</taxon>
        <taxon>Eleusininae</taxon>
        <taxon>Eleusine</taxon>
    </lineage>
</organism>
<dbReference type="EMBL" id="BQKI01000082">
    <property type="protein sequence ID" value="GJN31306.1"/>
    <property type="molecule type" value="Genomic_DNA"/>
</dbReference>
<dbReference type="Pfam" id="PF14543">
    <property type="entry name" value="TAXi_N"/>
    <property type="match status" value="1"/>
</dbReference>
<evidence type="ECO:0000313" key="7">
    <source>
        <dbReference type="Proteomes" id="UP001054889"/>
    </source>
</evidence>
<dbReference type="GO" id="GO:0005576">
    <property type="term" value="C:extracellular region"/>
    <property type="evidence" value="ECO:0007669"/>
    <property type="project" value="TreeGrafter"/>
</dbReference>
<dbReference type="PANTHER" id="PTHR47967">
    <property type="entry name" value="OS07G0603500 PROTEIN-RELATED"/>
    <property type="match status" value="1"/>
</dbReference>
<dbReference type="SUPFAM" id="SSF50630">
    <property type="entry name" value="Acid proteases"/>
    <property type="match status" value="1"/>
</dbReference>
<keyword evidence="3" id="KW-0378">Hydrolase</keyword>
<evidence type="ECO:0000256" key="2">
    <source>
        <dbReference type="ARBA" id="ARBA00022670"/>
    </source>
</evidence>
<protein>
    <recommendedName>
        <fullName evidence="5">Xylanase inhibitor N-terminal domain-containing protein</fullName>
    </recommendedName>
</protein>
<reference evidence="6" key="1">
    <citation type="journal article" date="2018" name="DNA Res.">
        <title>Multiple hybrid de novo genome assembly of finger millet, an orphan allotetraploid crop.</title>
        <authorList>
            <person name="Hatakeyama M."/>
            <person name="Aluri S."/>
            <person name="Balachadran M.T."/>
            <person name="Sivarajan S.R."/>
            <person name="Patrignani A."/>
            <person name="Gruter S."/>
            <person name="Poveda L."/>
            <person name="Shimizu-Inatsugi R."/>
            <person name="Baeten J."/>
            <person name="Francoijs K.J."/>
            <person name="Nataraja K.N."/>
            <person name="Reddy Y.A.N."/>
            <person name="Phadnis S."/>
            <person name="Ravikumar R.L."/>
            <person name="Schlapbach R."/>
            <person name="Sreeman S.M."/>
            <person name="Shimizu K.K."/>
        </authorList>
    </citation>
    <scope>NUCLEOTIDE SEQUENCE</scope>
</reference>
<reference evidence="6" key="2">
    <citation type="submission" date="2021-12" db="EMBL/GenBank/DDBJ databases">
        <title>Resequencing data analysis of finger millet.</title>
        <authorList>
            <person name="Hatakeyama M."/>
            <person name="Aluri S."/>
            <person name="Balachadran M.T."/>
            <person name="Sivarajan S.R."/>
            <person name="Poveda L."/>
            <person name="Shimizu-Inatsugi R."/>
            <person name="Schlapbach R."/>
            <person name="Sreeman S.M."/>
            <person name="Shimizu K.K."/>
        </authorList>
    </citation>
    <scope>NUCLEOTIDE SEQUENCE</scope>
</reference>
<comment type="similarity">
    <text evidence="1">Belongs to the peptidase A1 family.</text>
</comment>
<feature type="domain" description="Xylanase inhibitor N-terminal" evidence="5">
    <location>
        <begin position="130"/>
        <end position="218"/>
    </location>
</feature>
<gene>
    <name evidence="6" type="primary">gb19688</name>
    <name evidence="6" type="ORF">PR202_gb19688</name>
</gene>
<name>A0AAV5FAN4_ELECO</name>
<evidence type="ECO:0000256" key="1">
    <source>
        <dbReference type="ARBA" id="ARBA00007447"/>
    </source>
</evidence>
<dbReference type="PANTHER" id="PTHR47967:SF31">
    <property type="entry name" value="ASPARTYL PROTEASE FAMILY PROTEIN"/>
    <property type="match status" value="1"/>
</dbReference>